<evidence type="ECO:0000313" key="1">
    <source>
        <dbReference type="EMBL" id="QHT16043.1"/>
    </source>
</evidence>
<reference evidence="1" key="1">
    <citation type="journal article" date="2020" name="Nature">
        <title>Giant virus diversity and host interactions through global metagenomics.</title>
        <authorList>
            <person name="Schulz F."/>
            <person name="Roux S."/>
            <person name="Paez-Espino D."/>
            <person name="Jungbluth S."/>
            <person name="Walsh D.A."/>
            <person name="Denef V.J."/>
            <person name="McMahon K.D."/>
            <person name="Konstantinidis K.T."/>
            <person name="Eloe-Fadrosh E.A."/>
            <person name="Kyrpides N.C."/>
            <person name="Woyke T."/>
        </authorList>
    </citation>
    <scope>NUCLEOTIDE SEQUENCE</scope>
    <source>
        <strain evidence="1">GVMAG-M-3300023174-182</strain>
    </source>
</reference>
<dbReference type="EMBL" id="MN739615">
    <property type="protein sequence ID" value="QHT16043.1"/>
    <property type="molecule type" value="Genomic_DNA"/>
</dbReference>
<protein>
    <submittedName>
        <fullName evidence="1">Uncharacterized protein</fullName>
    </submittedName>
</protein>
<name>A0A6C0DHL7_9ZZZZ</name>
<sequence>MTKEMNINLQLGDVIEIYDPKNEILNEQTFYIDYIDKNKMILINDQSLETIKLKINENGIIGDGTITKISIKSRSPEKGYARQHNFLPNTCVNIYFGGDLPVIITGEITNLENDMIEIRMVDGDIIYINFDYKGIPEDLPIDLIEIRDKPCVPSHQQEESKLGEERETEDIVIPELTTEKNIVVVSNPIQIQLPIDQVKTQIREFIIKADQIQFDNETLGPIVQFVDVYGKSERYSIESQTNDLLDELLSTIPNSERTNRVLNNIHNMIERFVQLREKFSSFDEYGNIVDFIKHGPEYKPLIKYFNDFNMNLLWLFPVVKNLKKIYSESSIVKEDEEQSDVLNIVLNDDLEKIQMLINNYRANNLPNEQNKYSSLYKELNPFFTPFNDINEENLSEIMIEKNANCDINVLIDNLGDFYSSVFSNNQFNIKRFVIEKYNLGLTKLDATNFKGSQFESIRVKLTQPDELFITSVLTLPDPFIQFSRINLPGTSILSRANLNSIFVNYSQALKKNTNVKIINVDSLNNDMKFDENNFVNDITSYVNNLSEEDKRGFTKQEIYDQFINLIVPKTKVLFELMKKHIHGKMTVVDVVTYLEPFLIYSDDLTFSQYKTITQFIYEQVSEYNKDFIDKSKLFYNLKNFKPSNLIKLSPIQAFPIINILTDKNNMRNNVFDQYDINTDINNSSYSFTNNEIQRKLILKDCGKLYTTSLSIQSIPLKFPNEFTSIFEDDKTQLKTDIRNDSKDDICRGDKSQQRTIAKLYFSRDELLSDNKKQIYFDKKYDTTNYGLLDDYEKEMFTKTPEDFIMFLTNKLKKVLNLSDEDADYLADTLITGYKKVLNGQYAILKTTNEKGITFEHYIRKNNEWILDPNVDKEDGDEGLENLITDSNVLCNLQDKCLSVPEKNGDKCESMEISKMELQENMLKDIINEFDEKYYQSKAEFQENIKKKYDYLYEILKITIKMNNDKMLKYNNQKYKMGYNLENGPSSDISIIVSPFAKYRDLILGQSDVIKKQYDIIKFVKICCRTFTEYGLGPLGKEETPHWLYCIETNTELMPTFKYELASAYINDNSNYNDYMETIIKKIGVLGDDGDKWVDKYSGYTIKYIDFNVEEGYEASGFKVSTRGVLEEDIGNKIISVKQDQRLQLETPEAIMISNVVSALSIAMGINIDYQKEFIINGVTEILRTSLPNEADYKKRIKELSNKPGAKTPMSYDDLYYTSILYYTLGMYLIAIQTSVPSVKTRKTFPGCVRSFGGFPFEGTGDMRSVKYISCICYQIRKNVAKPWYVLKKTKEEYIFNKIVQVLNEYLLKLPDVTRKITEKNDYLLLNPEEEIPQQYNVSNWFEFLPPLRPFKLTNLLNISSEFKSTLLSNLKLGSKKQNEQILVVGSKIIQFSLAIQEKIQDIVKKKDLTLSKMNNEFFLENSCCQEKNNEQTFTIAYFEQQDGGNKIKEYNEIVKNLTNLLEDITSYSKACILYSPINTKNIYPGIKKEIESVTIYDTFIHYCHFNSLLPVPEKLLPLCNSKPTDLVVGDNRNEIIKKLKESGVQYSTESFLRLIQIVSQNNTIYIDINKPLVSPLKKMDAILEEMDLEKNEETIEPSLRKLIAKAIISGMMSHEEGFGFDSDIQKEDVKNLNNFLIKQTELMKSEILEFINSNRGREVTRNKLNNVTNFIKDISNWRSERPDKRGNINNITSHSSIYSFINFLQSFIVNFVKIFPNIILNKVDYKENIIPNYLGLSKNHQKKIKDNISGFYEKLRVFYDVPLLNNILVRIQKSCDNLLFLAKNTPTFITKRDNTGREMKPVFDERTGKFLFEYYFFRVLLEYTYLSDKDEMITREITRKQDVQDLFSVDFLEEVNTGRDVTMDVSIDNRTENNDLLIRGDKKQLKNKVVSLLIEFLLMMESYKDETDISYDDVLDRIFKLKEEEKNIITDRLKFMSDEERDADTILKVNKLGVWSKGLQKGLTTYVKENYDEEREFMEKMMNYEKQAMKKLKNSDYDVTSGGFVLDDFIDEIERDADIEREAYDIEGYTENYMNGEFEGDEVDNYEDFE</sequence>
<accession>A0A6C0DHL7</accession>
<proteinExistence type="predicted"/>
<organism evidence="1">
    <name type="scientific">viral metagenome</name>
    <dbReference type="NCBI Taxonomy" id="1070528"/>
    <lineage>
        <taxon>unclassified sequences</taxon>
        <taxon>metagenomes</taxon>
        <taxon>organismal metagenomes</taxon>
    </lineage>
</organism>